<dbReference type="OrthoDB" id="9884464at2"/>
<protein>
    <submittedName>
        <fullName evidence="1">Uncharacterized protein</fullName>
    </submittedName>
</protein>
<dbReference type="RefSeq" id="WP_062611688.1">
    <property type="nucleotide sequence ID" value="NZ_FCOX02000084.1"/>
</dbReference>
<organism evidence="1 2">
    <name type="scientific">Caballeronia calidae</name>
    <dbReference type="NCBI Taxonomy" id="1777139"/>
    <lineage>
        <taxon>Bacteria</taxon>
        <taxon>Pseudomonadati</taxon>
        <taxon>Pseudomonadota</taxon>
        <taxon>Betaproteobacteria</taxon>
        <taxon>Burkholderiales</taxon>
        <taxon>Burkholderiaceae</taxon>
        <taxon>Caballeronia</taxon>
    </lineage>
</organism>
<name>A0A158EGL9_9BURK</name>
<comment type="caution">
    <text evidence="1">The sequence shown here is derived from an EMBL/GenBank/DDBJ whole genome shotgun (WGS) entry which is preliminary data.</text>
</comment>
<keyword evidence="2" id="KW-1185">Reference proteome</keyword>
<dbReference type="AlphaFoldDB" id="A0A158EGL9"/>
<sequence length="77" mass="8358">MASKRWSDVLSKQTRDALREASRSPFAIVPMKHIGGRFGIASSSAASDRYIVVDRSTGDVPAFESMNDLIGDGWAVD</sequence>
<dbReference type="EMBL" id="FCOX02000084">
    <property type="protein sequence ID" value="SAL05556.1"/>
    <property type="molecule type" value="Genomic_DNA"/>
</dbReference>
<evidence type="ECO:0000313" key="1">
    <source>
        <dbReference type="EMBL" id="SAL05556.1"/>
    </source>
</evidence>
<dbReference type="Proteomes" id="UP000071859">
    <property type="component" value="Unassembled WGS sequence"/>
</dbReference>
<reference evidence="1" key="1">
    <citation type="submission" date="2016-01" db="EMBL/GenBank/DDBJ databases">
        <authorList>
            <person name="Peeters C."/>
        </authorList>
    </citation>
    <scope>NUCLEOTIDE SEQUENCE</scope>
    <source>
        <strain evidence="1">LMG 29321</strain>
    </source>
</reference>
<accession>A0A158EGL9</accession>
<gene>
    <name evidence="1" type="ORF">AWB78_07566</name>
</gene>
<evidence type="ECO:0000313" key="2">
    <source>
        <dbReference type="Proteomes" id="UP000071859"/>
    </source>
</evidence>
<proteinExistence type="predicted"/>